<sequence>MILKATTKTSFGKMNKMGKQLSLPSARRNLKQERIGSDTLRFEPGTYLNQKEKLIKYSDFVYKELILFSMADLQRSIPSITSGTPNRELRVALTFQAKLGIMEIKSRQIGSRQDRPPSFHAHTNRQSRPLLCIPASFGDLAEGSYKYLVED</sequence>
<dbReference type="Proteomes" id="UP000823749">
    <property type="component" value="Chromosome 3"/>
</dbReference>
<dbReference type="GO" id="GO:0003677">
    <property type="term" value="F:DNA binding"/>
    <property type="evidence" value="ECO:0007669"/>
    <property type="project" value="InterPro"/>
</dbReference>
<dbReference type="Pfam" id="PF16898">
    <property type="entry name" value="TOPRIM_C"/>
    <property type="match status" value="1"/>
</dbReference>
<dbReference type="GO" id="GO:0006265">
    <property type="term" value="P:DNA topological change"/>
    <property type="evidence" value="ECO:0007669"/>
    <property type="project" value="InterPro"/>
</dbReference>
<dbReference type="EMBL" id="JACTNZ010000003">
    <property type="protein sequence ID" value="KAG5556649.1"/>
    <property type="molecule type" value="Genomic_DNA"/>
</dbReference>
<reference evidence="2" key="1">
    <citation type="submission" date="2020-08" db="EMBL/GenBank/DDBJ databases">
        <title>Plant Genome Project.</title>
        <authorList>
            <person name="Zhang R.-G."/>
        </authorList>
    </citation>
    <scope>NUCLEOTIDE SEQUENCE</scope>
    <source>
        <strain evidence="2">WSP0</strain>
        <tissue evidence="2">Leaf</tissue>
    </source>
</reference>
<dbReference type="InterPro" id="IPR031660">
    <property type="entry name" value="TOPRIM_C"/>
</dbReference>
<feature type="domain" description="C-terminal associated" evidence="1">
    <location>
        <begin position="41"/>
        <end position="72"/>
    </location>
</feature>
<dbReference type="InterPro" id="IPR013759">
    <property type="entry name" value="Topo_IIA_B_C"/>
</dbReference>
<dbReference type="Gene3D" id="3.40.50.670">
    <property type="match status" value="1"/>
</dbReference>
<protein>
    <recommendedName>
        <fullName evidence="1">C-terminal associated domain-containing protein</fullName>
    </recommendedName>
</protein>
<evidence type="ECO:0000313" key="2">
    <source>
        <dbReference type="EMBL" id="KAG5556649.1"/>
    </source>
</evidence>
<dbReference type="GO" id="GO:0005524">
    <property type="term" value="F:ATP binding"/>
    <property type="evidence" value="ECO:0007669"/>
    <property type="project" value="InterPro"/>
</dbReference>
<gene>
    <name evidence="2" type="ORF">RHGRI_007056</name>
</gene>
<proteinExistence type="predicted"/>
<evidence type="ECO:0000313" key="3">
    <source>
        <dbReference type="Proteomes" id="UP000823749"/>
    </source>
</evidence>
<name>A0AAV6KWK7_9ERIC</name>
<accession>A0AAV6KWK7</accession>
<organism evidence="2 3">
    <name type="scientific">Rhododendron griersonianum</name>
    <dbReference type="NCBI Taxonomy" id="479676"/>
    <lineage>
        <taxon>Eukaryota</taxon>
        <taxon>Viridiplantae</taxon>
        <taxon>Streptophyta</taxon>
        <taxon>Embryophyta</taxon>
        <taxon>Tracheophyta</taxon>
        <taxon>Spermatophyta</taxon>
        <taxon>Magnoliopsida</taxon>
        <taxon>eudicotyledons</taxon>
        <taxon>Gunneridae</taxon>
        <taxon>Pentapetalae</taxon>
        <taxon>asterids</taxon>
        <taxon>Ericales</taxon>
        <taxon>Ericaceae</taxon>
        <taxon>Ericoideae</taxon>
        <taxon>Rhodoreae</taxon>
        <taxon>Rhododendron</taxon>
    </lineage>
</organism>
<comment type="caution">
    <text evidence="2">The sequence shown here is derived from an EMBL/GenBank/DDBJ whole genome shotgun (WGS) entry which is preliminary data.</text>
</comment>
<keyword evidence="3" id="KW-1185">Reference proteome</keyword>
<evidence type="ECO:0000259" key="1">
    <source>
        <dbReference type="Pfam" id="PF16898"/>
    </source>
</evidence>
<dbReference type="AlphaFoldDB" id="A0AAV6KWK7"/>
<dbReference type="GO" id="GO:0003918">
    <property type="term" value="F:DNA topoisomerase type II (double strand cut, ATP-hydrolyzing) activity"/>
    <property type="evidence" value="ECO:0007669"/>
    <property type="project" value="InterPro"/>
</dbReference>